<dbReference type="Proteomes" id="UP000827872">
    <property type="component" value="Linkage Group LG08"/>
</dbReference>
<dbReference type="EMBL" id="CM037621">
    <property type="protein sequence ID" value="KAH8001905.1"/>
    <property type="molecule type" value="Genomic_DNA"/>
</dbReference>
<protein>
    <submittedName>
        <fullName evidence="1">Uncharacterized protein</fullName>
    </submittedName>
</protein>
<organism evidence="1 2">
    <name type="scientific">Sphaerodactylus townsendi</name>
    <dbReference type="NCBI Taxonomy" id="933632"/>
    <lineage>
        <taxon>Eukaryota</taxon>
        <taxon>Metazoa</taxon>
        <taxon>Chordata</taxon>
        <taxon>Craniata</taxon>
        <taxon>Vertebrata</taxon>
        <taxon>Euteleostomi</taxon>
        <taxon>Lepidosauria</taxon>
        <taxon>Squamata</taxon>
        <taxon>Bifurcata</taxon>
        <taxon>Gekkota</taxon>
        <taxon>Sphaerodactylidae</taxon>
        <taxon>Sphaerodactylus</taxon>
    </lineage>
</organism>
<keyword evidence="2" id="KW-1185">Reference proteome</keyword>
<name>A0ACB8FA82_9SAUR</name>
<evidence type="ECO:0000313" key="2">
    <source>
        <dbReference type="Proteomes" id="UP000827872"/>
    </source>
</evidence>
<reference evidence="1" key="1">
    <citation type="submission" date="2021-08" db="EMBL/GenBank/DDBJ databases">
        <title>The first chromosome-level gecko genome reveals the dynamic sex chromosomes of Neotropical dwarf geckos (Sphaerodactylidae: Sphaerodactylus).</title>
        <authorList>
            <person name="Pinto B.J."/>
            <person name="Keating S.E."/>
            <person name="Gamble T."/>
        </authorList>
    </citation>
    <scope>NUCLEOTIDE SEQUENCE</scope>
    <source>
        <strain evidence="1">TG3544</strain>
    </source>
</reference>
<proteinExistence type="predicted"/>
<comment type="caution">
    <text evidence="1">The sequence shown here is derived from an EMBL/GenBank/DDBJ whole genome shotgun (WGS) entry which is preliminary data.</text>
</comment>
<evidence type="ECO:0000313" key="1">
    <source>
        <dbReference type="EMBL" id="KAH8001905.1"/>
    </source>
</evidence>
<accession>A0ACB8FA82</accession>
<gene>
    <name evidence="1" type="ORF">K3G42_018192</name>
</gene>
<sequence length="855" mass="94430">MNLLLLFDSICIFVISTAFVSWSIQELHVSQEMVEKISAAGQLMNCSAPVDILILLDGSYSIGKGSFERSKYFAMKLCDALDISSEKVSPHLSAYKPSIFITMAQNCCNKHATVTSLIYYCVCVVERIHQKGEGTEVRVGALQFSNTPHSEFPLDAYFTKQEIKDRLKKIMFKGGRTETSLALKFILHKGFRGGRDLSVPQILLILTDGKSQGSVAIPAKQLKEKGIVVFAVGISFPRWEELHTLASEPTDLHVLFAEDTEDSANGLYTTLTSSAICSASSPGCRIESHSCERKTLDREKVLIGNYFCWKGSKNGNTVHASLCPFYKWRNIFITHPSRCYRTMCPDPCGSHPCQNGGTCIPQGLEDYQCVCPTGFGGDVNCAPKLSLECNVDLLFLVDSSSSITLEGFLRYKAFLKRFLQAVWNKETPGNVVVAQYSSDVMVAVGVGDNTDILNLVKGIDSMQFRGGSTLTGKALWYIAQHGFKNAPVFADVPDDLHRVVVLLTDSNAQDSVVEAAEYARGQVTSLIAIGSEFLRAELDEVTGNPKQTIVYTTPQDLFNKIPDLQKKICSTDSQGCSSRSLDLVFTLDSSAFVGRENFVLLKNFVSNLSLQFDINRDLTQVGLVVYGKKTHTVFGLDTHTTNTALFEAINQATFVGGSASVGTSLLLIYEDVMTIQKGARPGVKKIVVLISSGTGIEDAIVPAQQLRNNDISLLVIGIGYVQRSSLLRIAGSRNNLLQIASYENLMKNKDIITERLCDEAKRPVSLCKPNPCMNDGECIPGNGSYQCQCRGWEGPHCEKRIQRGDTYPTWLHSGSLHAQQRHYGGQPLYRTHQHSKRHIQRTHWGGQRRTPTFSY</sequence>